<dbReference type="SUPFAM" id="SSF161070">
    <property type="entry name" value="SNF-like"/>
    <property type="match status" value="1"/>
</dbReference>
<evidence type="ECO:0000313" key="12">
    <source>
        <dbReference type="EMBL" id="KAL0902291.1"/>
    </source>
</evidence>
<keyword evidence="9" id="KW-1015">Disulfide bond</keyword>
<evidence type="ECO:0000313" key="14">
    <source>
        <dbReference type="Proteomes" id="UP001549921"/>
    </source>
</evidence>
<feature type="transmembrane region" description="Helical" evidence="10">
    <location>
        <begin position="224"/>
        <end position="244"/>
    </location>
</feature>
<dbReference type="GO" id="GO:0015293">
    <property type="term" value="F:symporter activity"/>
    <property type="evidence" value="ECO:0007669"/>
    <property type="project" value="UniProtKB-KW"/>
</dbReference>
<feature type="binding site" evidence="8">
    <location>
        <position position="44"/>
    </location>
    <ligand>
        <name>Na(+)</name>
        <dbReference type="ChEBI" id="CHEBI:29101"/>
        <label>2</label>
    </ligand>
</feature>
<proteinExistence type="inferred from homology"/>
<dbReference type="EMBL" id="JBEDNZ010000001">
    <property type="protein sequence ID" value="KAL0851911.1"/>
    <property type="molecule type" value="Genomic_DNA"/>
</dbReference>
<dbReference type="Proteomes" id="UP001549921">
    <property type="component" value="Unassembled WGS sequence"/>
</dbReference>
<sequence>MPQLNLLSDLSSSLTVFSDKRHDNYDHTKWINIKKFMYLAFTFASSSTNFDIFSKVYENVRLIDFLTCEVTVGMTYLCMDFFIKQYTKRIDFNQNLNPMLKGITYGILLQSALWTMLHASDLADSIRFLGMSLVSEPSYTSCQKINMRNVSCVPPRDVIKRCRGNNFTNFNNTPAHLHYVKSFSSLDQNVLTTRFFASALVWIFNFFCTVANEETLTKIFKMTFIFRFYSTLVVLVLLLCFSQYNIFIYLSQILDIDAPTSFAMAMDHVTYAYGIGFVGVYDLGTLSPYIMVDNAVVIFTVLFTLSAFARSLIIKILYVVVTSCVEVEISITPHYLLFAILPLSSEFFHAHKIYIMYIYLNLMLATIGYLALLTLTMAKLLHSEFRSVKNMYIVGIICFLGFTISLPITVQSMLSRSRVQGLIYGLKVTVLYLGGFKVAIVMWIYGIQRFVTDIQFWLGFKPTKFWIVCWMFLPIVLFSFCANRVYVLVQMKDEDFTMLITAAVWIIFSLAVVGIIHIRTLVSYLLQNNLAKAFSSSSKYGPPDKEDRQQRRMFNETIRLRQCTHNCNVLDDTFDCNHLPLLHKSISVHSAGSSAGSDTKDIYISRHGKMHSSVVDSIEL</sequence>
<keyword evidence="8" id="KW-0915">Sodium</keyword>
<name>A0ABD0TRF7_LOXSC</name>
<gene>
    <name evidence="12" type="ORF">ABMA27_000194</name>
    <name evidence="11" type="ORF">ABMA28_000199</name>
</gene>
<dbReference type="Pfam" id="PF00209">
    <property type="entry name" value="SNF"/>
    <property type="match status" value="1"/>
</dbReference>
<evidence type="ECO:0000256" key="10">
    <source>
        <dbReference type="SAM" id="Phobius"/>
    </source>
</evidence>
<keyword evidence="5" id="KW-0769">Symport</keyword>
<dbReference type="AlphaFoldDB" id="A0ABD0TRF7"/>
<comment type="subcellular location">
    <subcellularLocation>
        <location evidence="1">Membrane</location>
        <topology evidence="1">Multi-pass membrane protein</topology>
    </subcellularLocation>
</comment>
<protein>
    <submittedName>
        <fullName evidence="11">Uncharacterized protein</fullName>
    </submittedName>
</protein>
<evidence type="ECO:0000313" key="13">
    <source>
        <dbReference type="Proteomes" id="UP001549920"/>
    </source>
</evidence>
<evidence type="ECO:0000256" key="9">
    <source>
        <dbReference type="PIRSR" id="PIRSR600175-2"/>
    </source>
</evidence>
<evidence type="ECO:0000256" key="3">
    <source>
        <dbReference type="ARBA" id="ARBA00022448"/>
    </source>
</evidence>
<keyword evidence="3" id="KW-0813">Transport</keyword>
<keyword evidence="13" id="KW-1185">Reference proteome</keyword>
<keyword evidence="7 10" id="KW-0472">Membrane</keyword>
<feature type="transmembrane region" description="Helical" evidence="10">
    <location>
        <begin position="195"/>
        <end position="212"/>
    </location>
</feature>
<evidence type="ECO:0000256" key="5">
    <source>
        <dbReference type="ARBA" id="ARBA00022847"/>
    </source>
</evidence>
<feature type="transmembrane region" description="Helical" evidence="10">
    <location>
        <begin position="498"/>
        <end position="518"/>
    </location>
</feature>
<keyword evidence="8" id="KW-0479">Metal-binding</keyword>
<accession>A0ABD0TRF7</accession>
<comment type="similarity">
    <text evidence="2">Belongs to the sodium:neurotransmitter symporter (SNF) (TC 2.A.22) family.</text>
</comment>
<dbReference type="PANTHER" id="PTHR11616">
    <property type="entry name" value="SODIUM/CHLORIDE DEPENDENT TRANSPORTER"/>
    <property type="match status" value="1"/>
</dbReference>
<dbReference type="GO" id="GO:0016020">
    <property type="term" value="C:membrane"/>
    <property type="evidence" value="ECO:0007669"/>
    <property type="project" value="UniProtKB-SubCell"/>
</dbReference>
<dbReference type="InterPro" id="IPR000175">
    <property type="entry name" value="Na/ntran_symport"/>
</dbReference>
<evidence type="ECO:0000256" key="1">
    <source>
        <dbReference type="ARBA" id="ARBA00004141"/>
    </source>
</evidence>
<evidence type="ECO:0000256" key="2">
    <source>
        <dbReference type="ARBA" id="ARBA00006459"/>
    </source>
</evidence>
<feature type="binding site" evidence="8">
    <location>
        <position position="49"/>
    </location>
    <ligand>
        <name>Na(+)</name>
        <dbReference type="ChEBI" id="CHEBI:29101"/>
        <label>2</label>
    </ligand>
</feature>
<feature type="transmembrane region" description="Helical" evidence="10">
    <location>
        <begin position="422"/>
        <end position="445"/>
    </location>
</feature>
<feature type="transmembrane region" description="Helical" evidence="10">
    <location>
        <begin position="353"/>
        <end position="378"/>
    </location>
</feature>
<organism evidence="11 14">
    <name type="scientific">Loxostege sticticalis</name>
    <name type="common">Beet webworm moth</name>
    <dbReference type="NCBI Taxonomy" id="481309"/>
    <lineage>
        <taxon>Eukaryota</taxon>
        <taxon>Metazoa</taxon>
        <taxon>Ecdysozoa</taxon>
        <taxon>Arthropoda</taxon>
        <taxon>Hexapoda</taxon>
        <taxon>Insecta</taxon>
        <taxon>Pterygota</taxon>
        <taxon>Neoptera</taxon>
        <taxon>Endopterygota</taxon>
        <taxon>Lepidoptera</taxon>
        <taxon>Glossata</taxon>
        <taxon>Ditrysia</taxon>
        <taxon>Pyraloidea</taxon>
        <taxon>Crambidae</taxon>
        <taxon>Pyraustinae</taxon>
        <taxon>Loxostege</taxon>
    </lineage>
</organism>
<evidence type="ECO:0000256" key="8">
    <source>
        <dbReference type="PIRSR" id="PIRSR600175-1"/>
    </source>
</evidence>
<dbReference type="InterPro" id="IPR037272">
    <property type="entry name" value="SNS_sf"/>
</dbReference>
<dbReference type="EMBL" id="JBEUOH010000001">
    <property type="protein sequence ID" value="KAL0902291.1"/>
    <property type="molecule type" value="Genomic_DNA"/>
</dbReference>
<feature type="transmembrane region" description="Helical" evidence="10">
    <location>
        <begin position="390"/>
        <end position="410"/>
    </location>
</feature>
<keyword evidence="4 10" id="KW-0812">Transmembrane</keyword>
<evidence type="ECO:0000256" key="4">
    <source>
        <dbReference type="ARBA" id="ARBA00022692"/>
    </source>
</evidence>
<evidence type="ECO:0000256" key="7">
    <source>
        <dbReference type="ARBA" id="ARBA00023136"/>
    </source>
</evidence>
<evidence type="ECO:0000256" key="6">
    <source>
        <dbReference type="ARBA" id="ARBA00022989"/>
    </source>
</evidence>
<feature type="transmembrane region" description="Helical" evidence="10">
    <location>
        <begin position="289"/>
        <end position="309"/>
    </location>
</feature>
<feature type="transmembrane region" description="Helical" evidence="10">
    <location>
        <begin position="316"/>
        <end position="341"/>
    </location>
</feature>
<reference evidence="13 14" key="1">
    <citation type="submission" date="2024-06" db="EMBL/GenBank/DDBJ databases">
        <title>A chromosome-level genome assembly of beet webworm, Loxostege sticticalis.</title>
        <authorList>
            <person name="Zhang Y."/>
        </authorList>
    </citation>
    <scope>NUCLEOTIDE SEQUENCE [LARGE SCALE GENOMIC DNA]</scope>
    <source>
        <strain evidence="12">AQ026</strain>
        <strain evidence="11">AQ028</strain>
        <tissue evidence="11">Male pupae</tissue>
        <tissue evidence="12">Whole body</tissue>
    </source>
</reference>
<feature type="disulfide bond" evidence="9">
    <location>
        <begin position="142"/>
        <end position="152"/>
    </location>
</feature>
<dbReference type="Proteomes" id="UP001549920">
    <property type="component" value="Unassembled WGS sequence"/>
</dbReference>
<evidence type="ECO:0000313" key="11">
    <source>
        <dbReference type="EMBL" id="KAL0851911.1"/>
    </source>
</evidence>
<feature type="transmembrane region" description="Helical" evidence="10">
    <location>
        <begin position="465"/>
        <end position="486"/>
    </location>
</feature>
<dbReference type="PANTHER" id="PTHR11616:SF241">
    <property type="entry name" value="SODIUM- AND CHLORIDE-DEPENDENT GLYCINE TRANSPORTER 2"/>
    <property type="match status" value="1"/>
</dbReference>
<keyword evidence="6 10" id="KW-1133">Transmembrane helix</keyword>
<dbReference type="PROSITE" id="PS50267">
    <property type="entry name" value="NA_NEUROTRAN_SYMP_3"/>
    <property type="match status" value="1"/>
</dbReference>
<comment type="caution">
    <text evidence="11">The sequence shown here is derived from an EMBL/GenBank/DDBJ whole genome shotgun (WGS) entry which is preliminary data.</text>
</comment>